<comment type="subcellular location">
    <subcellularLocation>
        <location evidence="1">Cell membrane</location>
        <topology evidence="1">Multi-pass membrane protein</topology>
    </subcellularLocation>
</comment>
<dbReference type="AlphaFoldDB" id="K0Q3G5"/>
<dbReference type="InterPro" id="IPR000595">
    <property type="entry name" value="cNMP-bd_dom"/>
</dbReference>
<proteinExistence type="predicted"/>
<dbReference type="InterPro" id="IPR014710">
    <property type="entry name" value="RmlC-like_jellyroll"/>
</dbReference>
<dbReference type="Pfam" id="PF00027">
    <property type="entry name" value="cNMP_binding"/>
    <property type="match status" value="1"/>
</dbReference>
<evidence type="ECO:0000256" key="1">
    <source>
        <dbReference type="ARBA" id="ARBA00004651"/>
    </source>
</evidence>
<dbReference type="Gene3D" id="2.60.120.10">
    <property type="entry name" value="Jelly Rolls"/>
    <property type="match status" value="1"/>
</dbReference>
<comment type="caution">
    <text evidence="8">The sequence shown here is derived from an EMBL/GenBank/DDBJ whole genome shotgun (WGS) entry which is preliminary data.</text>
</comment>
<dbReference type="Gene3D" id="2.30.30.60">
    <property type="match status" value="1"/>
</dbReference>
<feature type="domain" description="Cyclic nucleotide-binding" evidence="7">
    <location>
        <begin position="354"/>
        <end position="456"/>
    </location>
</feature>
<feature type="transmembrane region" description="Helical" evidence="6">
    <location>
        <begin position="117"/>
        <end position="136"/>
    </location>
</feature>
<dbReference type="STRING" id="1211777.BN77_p11613"/>
<dbReference type="Proteomes" id="UP000009319">
    <property type="component" value="Unassembled WGS sequence"/>
</dbReference>
<evidence type="ECO:0000256" key="5">
    <source>
        <dbReference type="ARBA" id="ARBA00023136"/>
    </source>
</evidence>
<dbReference type="SUPFAM" id="SSF50182">
    <property type="entry name" value="Sm-like ribonucleoproteins"/>
    <property type="match status" value="1"/>
</dbReference>
<keyword evidence="2" id="KW-1003">Cell membrane</keyword>
<dbReference type="EMBL" id="CANI01000040">
    <property type="protein sequence ID" value="CCM78917.1"/>
    <property type="molecule type" value="Genomic_DNA"/>
</dbReference>
<accession>K0Q3G5</accession>
<dbReference type="eggNOG" id="COG0664">
    <property type="taxonomic scope" value="Bacteria"/>
</dbReference>
<organism evidence="8 9">
    <name type="scientific">Rhizobium mesoamericanum STM3625</name>
    <dbReference type="NCBI Taxonomy" id="1211777"/>
    <lineage>
        <taxon>Bacteria</taxon>
        <taxon>Pseudomonadati</taxon>
        <taxon>Pseudomonadota</taxon>
        <taxon>Alphaproteobacteria</taxon>
        <taxon>Hyphomicrobiales</taxon>
        <taxon>Rhizobiaceae</taxon>
        <taxon>Rhizobium/Agrobacterium group</taxon>
        <taxon>Rhizobium</taxon>
    </lineage>
</organism>
<keyword evidence="9" id="KW-1185">Reference proteome</keyword>
<evidence type="ECO:0000256" key="3">
    <source>
        <dbReference type="ARBA" id="ARBA00022692"/>
    </source>
</evidence>
<dbReference type="eggNOG" id="COG0668">
    <property type="taxonomic scope" value="Bacteria"/>
</dbReference>
<dbReference type="PANTHER" id="PTHR30566">
    <property type="entry name" value="YNAI-RELATED MECHANOSENSITIVE ION CHANNEL"/>
    <property type="match status" value="1"/>
</dbReference>
<dbReference type="InterPro" id="IPR016846">
    <property type="entry name" value="cNMP-bd_ion_channel"/>
</dbReference>
<dbReference type="GO" id="GO:0005886">
    <property type="term" value="C:plasma membrane"/>
    <property type="evidence" value="ECO:0007669"/>
    <property type="project" value="UniProtKB-SubCell"/>
</dbReference>
<evidence type="ECO:0000313" key="8">
    <source>
        <dbReference type="EMBL" id="CCM78917.1"/>
    </source>
</evidence>
<dbReference type="InterPro" id="IPR011066">
    <property type="entry name" value="MscS_channel_C_sf"/>
</dbReference>
<evidence type="ECO:0000259" key="7">
    <source>
        <dbReference type="PROSITE" id="PS50042"/>
    </source>
</evidence>
<keyword evidence="5 6" id="KW-0472">Membrane</keyword>
<gene>
    <name evidence="8" type="ORF">BN77_p11613</name>
</gene>
<evidence type="ECO:0000256" key="6">
    <source>
        <dbReference type="SAM" id="Phobius"/>
    </source>
</evidence>
<dbReference type="PIRSF" id="PIRSF026673">
    <property type="entry name" value="UCP026673_ion_chan"/>
    <property type="match status" value="1"/>
</dbReference>
<keyword evidence="4 6" id="KW-1133">Transmembrane helix</keyword>
<dbReference type="PROSITE" id="PS50042">
    <property type="entry name" value="CNMP_BINDING_3"/>
    <property type="match status" value="1"/>
</dbReference>
<dbReference type="InterPro" id="IPR010920">
    <property type="entry name" value="LSM_dom_sf"/>
</dbReference>
<dbReference type="SMART" id="SM00100">
    <property type="entry name" value="cNMP"/>
    <property type="match status" value="1"/>
</dbReference>
<dbReference type="CDD" id="cd00038">
    <property type="entry name" value="CAP_ED"/>
    <property type="match status" value="1"/>
</dbReference>
<protein>
    <submittedName>
        <fullName evidence="8">Cyclic nucleotide-regulated small mechanosensitive ion channel</fullName>
    </submittedName>
</protein>
<dbReference type="HOGENOM" id="CLU_032479_1_0_5"/>
<dbReference type="InterPro" id="IPR023408">
    <property type="entry name" value="MscS_beta-dom_sf"/>
</dbReference>
<dbReference type="InterPro" id="IPR006685">
    <property type="entry name" value="MscS_channel_2nd"/>
</dbReference>
<dbReference type="Gene3D" id="1.10.287.1260">
    <property type="match status" value="1"/>
</dbReference>
<dbReference type="SUPFAM" id="SSF82689">
    <property type="entry name" value="Mechanosensitive channel protein MscS (YggB), C-terminal domain"/>
    <property type="match status" value="1"/>
</dbReference>
<name>K0Q3G5_9HYPH</name>
<reference evidence="8 9" key="1">
    <citation type="journal article" date="2013" name="Genome Announc.">
        <title>Draft Genome Sequence of Rhizobium mesoamericanum STM3625, a Nitrogen-Fixing Symbiont of Mimosa pudica Isolated in French Guiana (South America).</title>
        <authorList>
            <person name="Moulin L."/>
            <person name="Mornico D."/>
            <person name="Melkonian R."/>
            <person name="Klonowska A."/>
        </authorList>
    </citation>
    <scope>NUCLEOTIDE SEQUENCE [LARGE SCALE GENOMIC DNA]</scope>
    <source>
        <strain evidence="8 9">STM3625</strain>
    </source>
</reference>
<feature type="transmembrane region" description="Helical" evidence="6">
    <location>
        <begin position="43"/>
        <end position="66"/>
    </location>
</feature>
<evidence type="ECO:0000313" key="9">
    <source>
        <dbReference type="Proteomes" id="UP000009319"/>
    </source>
</evidence>
<dbReference type="Pfam" id="PF00924">
    <property type="entry name" value="MS_channel_2nd"/>
    <property type="match status" value="1"/>
</dbReference>
<evidence type="ECO:0000256" key="2">
    <source>
        <dbReference type="ARBA" id="ARBA00022475"/>
    </source>
</evidence>
<sequence>MKFFFWWAFLSDVLVDPLAQFLALVVFRAAARVLLPDSDLGRLIANILFFAALTALLFYHGIPPYLLEDGSFDVSDVISHGLLKTIWWLGGAMVLASSVRMFLIIERKPREGRLLQDLVVALIYVSAALCVVAYVFRLPVGTIIATSGVFAIVLGLALQSTLNDVFSGIALNLGRPLSVGDWIQLDDNVQGRVVETNWRSTQLLSSTNDLIVVPNSVLAKSRITNVSGPDASHGATLKVRLAPTRPPSAMLDAMEKVLLSSNAILKTPAPSVTISGLDKDAVEFELGFHVSDVTRVGNARNELFDLVYRHVEASGLQMSGTEGAIQVSIDGAVNNEHRPKPPTTAVRLMESISLFAGLTDSEKEDIASNMIRLPFRKGEIIAHRETALTSLMIVRSGVVALEETDEGTYIELARLAPGDFFGERGVLLGALEIADVRALTPVVIYEIPKQRLAAVLRERPAIAEELGLLLSARTKAEEALHRNGNPETGAHPSALSVRIRQFFHLSS</sequence>
<evidence type="ECO:0000256" key="4">
    <source>
        <dbReference type="ARBA" id="ARBA00022989"/>
    </source>
</evidence>
<dbReference type="InterPro" id="IPR018490">
    <property type="entry name" value="cNMP-bd_dom_sf"/>
</dbReference>
<dbReference type="GO" id="GO:0008381">
    <property type="term" value="F:mechanosensitive monoatomic ion channel activity"/>
    <property type="evidence" value="ECO:0007669"/>
    <property type="project" value="UniProtKB-ARBA"/>
</dbReference>
<dbReference type="PANTHER" id="PTHR30566:SF5">
    <property type="entry name" value="MECHANOSENSITIVE ION CHANNEL PROTEIN 1, MITOCHONDRIAL-RELATED"/>
    <property type="match status" value="1"/>
</dbReference>
<feature type="transmembrane region" description="Helical" evidence="6">
    <location>
        <begin position="86"/>
        <end position="105"/>
    </location>
</feature>
<keyword evidence="3 6" id="KW-0812">Transmembrane</keyword>
<dbReference type="SUPFAM" id="SSF51206">
    <property type="entry name" value="cAMP-binding domain-like"/>
    <property type="match status" value="1"/>
</dbReference>
<feature type="transmembrane region" description="Helical" evidence="6">
    <location>
        <begin position="6"/>
        <end position="31"/>
    </location>
</feature>